<dbReference type="GO" id="GO:0005886">
    <property type="term" value="C:plasma membrane"/>
    <property type="evidence" value="ECO:0007669"/>
    <property type="project" value="UniProtKB-SubCell"/>
</dbReference>
<evidence type="ECO:0000256" key="7">
    <source>
        <dbReference type="SAM" id="MobiDB-lite"/>
    </source>
</evidence>
<keyword evidence="11" id="KW-1185">Reference proteome</keyword>
<feature type="compositionally biased region" description="Acidic residues" evidence="7">
    <location>
        <begin position="218"/>
        <end position="227"/>
    </location>
</feature>
<comment type="similarity">
    <text evidence="2">Belongs to the DedA family.</text>
</comment>
<keyword evidence="6 8" id="KW-0472">Membrane</keyword>
<evidence type="ECO:0000313" key="10">
    <source>
        <dbReference type="EMBL" id="ROR73573.1"/>
    </source>
</evidence>
<dbReference type="EMBL" id="RKHK01000001">
    <property type="protein sequence ID" value="ROR73573.1"/>
    <property type="molecule type" value="Genomic_DNA"/>
</dbReference>
<comment type="caution">
    <text evidence="10">The sequence shown here is derived from an EMBL/GenBank/DDBJ whole genome shotgun (WGS) entry which is preliminary data.</text>
</comment>
<evidence type="ECO:0000259" key="9">
    <source>
        <dbReference type="Pfam" id="PF09335"/>
    </source>
</evidence>
<dbReference type="RefSeq" id="WP_123303978.1">
    <property type="nucleotide sequence ID" value="NZ_RKHK01000001.1"/>
</dbReference>
<sequence>MELLSTVSQALSSIESAVLDLGASPWLVVAVFALCLLDGVFPPFPAESIVISVTVVAVAGDLPMIYLVLLLVASTMGAICGDNISYGIGTKIPIERLRIFRAGRGERALKKIRRQMARRGTLLIMTGRFIPGGRVAVNMTSGAVAYPWRRFLIVDAIAAFVWAAYLVGMGIAAANIIADYPLLAVTIGVAGGVVVGFAVDKLLHRVFDRFFPQLPDPEEEMEIDEDGASTARQHAGASAE</sequence>
<proteinExistence type="inferred from homology"/>
<dbReference type="Pfam" id="PF09335">
    <property type="entry name" value="VTT_dom"/>
    <property type="match status" value="1"/>
</dbReference>
<comment type="subcellular location">
    <subcellularLocation>
        <location evidence="1">Cell membrane</location>
        <topology evidence="1">Multi-pass membrane protein</topology>
    </subcellularLocation>
</comment>
<feature type="region of interest" description="Disordered" evidence="7">
    <location>
        <begin position="218"/>
        <end position="240"/>
    </location>
</feature>
<dbReference type="InterPro" id="IPR032816">
    <property type="entry name" value="VTT_dom"/>
</dbReference>
<dbReference type="PANTHER" id="PTHR42709:SF6">
    <property type="entry name" value="UNDECAPRENYL PHOSPHATE TRANSPORTER A"/>
    <property type="match status" value="1"/>
</dbReference>
<keyword evidence="4 8" id="KW-0812">Transmembrane</keyword>
<dbReference type="OrthoDB" id="162303at2"/>
<evidence type="ECO:0000256" key="5">
    <source>
        <dbReference type="ARBA" id="ARBA00022989"/>
    </source>
</evidence>
<keyword evidence="3" id="KW-1003">Cell membrane</keyword>
<keyword evidence="5 8" id="KW-1133">Transmembrane helix</keyword>
<evidence type="ECO:0000256" key="8">
    <source>
        <dbReference type="SAM" id="Phobius"/>
    </source>
</evidence>
<name>A0A3N2BE87_9MICO</name>
<dbReference type="Proteomes" id="UP000280668">
    <property type="component" value="Unassembled WGS sequence"/>
</dbReference>
<accession>A0A3N2BE87</accession>
<reference evidence="10 11" key="1">
    <citation type="submission" date="2018-11" db="EMBL/GenBank/DDBJ databases">
        <title>Sequencing the genomes of 1000 actinobacteria strains.</title>
        <authorList>
            <person name="Klenk H.-P."/>
        </authorList>
    </citation>
    <scope>NUCLEOTIDE SEQUENCE [LARGE SCALE GENOMIC DNA]</scope>
    <source>
        <strain evidence="10 11">DSM 11294</strain>
    </source>
</reference>
<feature type="domain" description="VTT" evidence="9">
    <location>
        <begin position="52"/>
        <end position="170"/>
    </location>
</feature>
<feature type="transmembrane region" description="Helical" evidence="8">
    <location>
        <begin position="151"/>
        <end position="174"/>
    </location>
</feature>
<evidence type="ECO:0000256" key="2">
    <source>
        <dbReference type="ARBA" id="ARBA00010792"/>
    </source>
</evidence>
<evidence type="ECO:0000256" key="6">
    <source>
        <dbReference type="ARBA" id="ARBA00023136"/>
    </source>
</evidence>
<organism evidence="10 11">
    <name type="scientific">Bogoriella caseilytica</name>
    <dbReference type="NCBI Taxonomy" id="56055"/>
    <lineage>
        <taxon>Bacteria</taxon>
        <taxon>Bacillati</taxon>
        <taxon>Actinomycetota</taxon>
        <taxon>Actinomycetes</taxon>
        <taxon>Micrococcales</taxon>
        <taxon>Bogoriellaceae</taxon>
        <taxon>Bogoriella</taxon>
    </lineage>
</organism>
<protein>
    <submittedName>
        <fullName evidence="10">Membrane protein DedA with SNARE-associated domain</fullName>
    </submittedName>
</protein>
<evidence type="ECO:0000256" key="3">
    <source>
        <dbReference type="ARBA" id="ARBA00022475"/>
    </source>
</evidence>
<feature type="transmembrane region" description="Helical" evidence="8">
    <location>
        <begin position="180"/>
        <end position="199"/>
    </location>
</feature>
<dbReference type="PANTHER" id="PTHR42709">
    <property type="entry name" value="ALKALINE PHOSPHATASE LIKE PROTEIN"/>
    <property type="match status" value="1"/>
</dbReference>
<feature type="transmembrane region" description="Helical" evidence="8">
    <location>
        <begin position="21"/>
        <end position="44"/>
    </location>
</feature>
<evidence type="ECO:0000256" key="4">
    <source>
        <dbReference type="ARBA" id="ARBA00022692"/>
    </source>
</evidence>
<gene>
    <name evidence="10" type="ORF">EDD31_1960</name>
</gene>
<dbReference type="AlphaFoldDB" id="A0A3N2BE87"/>
<evidence type="ECO:0000256" key="1">
    <source>
        <dbReference type="ARBA" id="ARBA00004651"/>
    </source>
</evidence>
<dbReference type="InterPro" id="IPR051311">
    <property type="entry name" value="DedA_domain"/>
</dbReference>
<evidence type="ECO:0000313" key="11">
    <source>
        <dbReference type="Proteomes" id="UP000280668"/>
    </source>
</evidence>